<evidence type="ECO:0000313" key="1">
    <source>
        <dbReference type="EMBL" id="MBT0774260.1"/>
    </source>
</evidence>
<sequence length="153" mass="16918">MTQAPQDPFDAIPEDVVIEYQLTWEWGLREVDPHLVLHRVGEPVTAWLAQVAPEAEHVDLFIDAEPELAPPDDMLAALSRFADEMSATARPWLRVRYPEGMGEQALWAIRMAVPAPQMAWRGGAVRGGRTSTAWPARVAAPASWSPVQPLMAS</sequence>
<dbReference type="RefSeq" id="WP_214160799.1">
    <property type="nucleotide sequence ID" value="NZ_JAHBAY010000026.1"/>
</dbReference>
<name>A0ABS5TU07_9ACTN</name>
<protein>
    <submittedName>
        <fullName evidence="1">Uncharacterized protein</fullName>
    </submittedName>
</protein>
<dbReference type="Proteomes" id="UP001197247">
    <property type="component" value="Unassembled WGS sequence"/>
</dbReference>
<organism evidence="1 2">
    <name type="scientific">Kineosporia corallincola</name>
    <dbReference type="NCBI Taxonomy" id="2835133"/>
    <lineage>
        <taxon>Bacteria</taxon>
        <taxon>Bacillati</taxon>
        <taxon>Actinomycetota</taxon>
        <taxon>Actinomycetes</taxon>
        <taxon>Kineosporiales</taxon>
        <taxon>Kineosporiaceae</taxon>
        <taxon>Kineosporia</taxon>
    </lineage>
</organism>
<reference evidence="1 2" key="1">
    <citation type="submission" date="2021-05" db="EMBL/GenBank/DDBJ databases">
        <title>Kineosporia and Streptomyces sp. nov. two new marine actinobacteria isolated from Coral.</title>
        <authorList>
            <person name="Buangrab K."/>
            <person name="Sutthacheep M."/>
            <person name="Yeemin T."/>
            <person name="Harunari E."/>
            <person name="Igarashi Y."/>
            <person name="Kanchanasin P."/>
            <person name="Tanasupawat S."/>
            <person name="Phongsopitanun W."/>
        </authorList>
    </citation>
    <scope>NUCLEOTIDE SEQUENCE [LARGE SCALE GENOMIC DNA]</scope>
    <source>
        <strain evidence="1 2">J2-2</strain>
    </source>
</reference>
<proteinExistence type="predicted"/>
<dbReference type="EMBL" id="JAHBAY010000026">
    <property type="protein sequence ID" value="MBT0774260.1"/>
    <property type="molecule type" value="Genomic_DNA"/>
</dbReference>
<comment type="caution">
    <text evidence="1">The sequence shown here is derived from an EMBL/GenBank/DDBJ whole genome shotgun (WGS) entry which is preliminary data.</text>
</comment>
<accession>A0ABS5TU07</accession>
<evidence type="ECO:0000313" key="2">
    <source>
        <dbReference type="Proteomes" id="UP001197247"/>
    </source>
</evidence>
<keyword evidence="2" id="KW-1185">Reference proteome</keyword>
<gene>
    <name evidence="1" type="ORF">KIH74_35280</name>
</gene>